<dbReference type="AlphaFoldDB" id="A0A1N6XR98"/>
<feature type="domain" description="Uncharacterised protein YhfZ C-terminal" evidence="2">
    <location>
        <begin position="77"/>
        <end position="308"/>
    </location>
</feature>
<dbReference type="STRING" id="159291.SAMN05920897_12913"/>
<protein>
    <submittedName>
        <fullName evidence="3">Helix-turn-helix domain-containing protein</fullName>
    </submittedName>
</protein>
<dbReference type="InterPro" id="IPR032791">
    <property type="entry name" value="YhfZ_C"/>
</dbReference>
<accession>A0A1N6XR98</accession>
<dbReference type="NCBIfam" id="NF041241">
    <property type="entry name" value="YhfZ_full"/>
    <property type="match status" value="1"/>
</dbReference>
<dbReference type="Pfam" id="PF14503">
    <property type="entry name" value="YhfZ_C"/>
    <property type="match status" value="1"/>
</dbReference>
<dbReference type="Pfam" id="PF14502">
    <property type="entry name" value="HTH_41"/>
    <property type="match status" value="1"/>
</dbReference>
<keyword evidence="4" id="KW-1185">Reference proteome</keyword>
<gene>
    <name evidence="3" type="ORF">SAMN05920897_12913</name>
</gene>
<evidence type="ECO:0000313" key="3">
    <source>
        <dbReference type="EMBL" id="SIR04833.1"/>
    </source>
</evidence>
<evidence type="ECO:0000259" key="1">
    <source>
        <dbReference type="Pfam" id="PF14502"/>
    </source>
</evidence>
<evidence type="ECO:0000259" key="2">
    <source>
        <dbReference type="Pfam" id="PF14503"/>
    </source>
</evidence>
<organism evidence="3 4">
    <name type="scientific">Alkalispirochaeta americana</name>
    <dbReference type="NCBI Taxonomy" id="159291"/>
    <lineage>
        <taxon>Bacteria</taxon>
        <taxon>Pseudomonadati</taxon>
        <taxon>Spirochaetota</taxon>
        <taxon>Spirochaetia</taxon>
        <taxon>Spirochaetales</taxon>
        <taxon>Spirochaetaceae</taxon>
        <taxon>Alkalispirochaeta</taxon>
    </lineage>
</organism>
<feature type="domain" description="YhfZ helix-turn-helix" evidence="1">
    <location>
        <begin position="26"/>
        <end position="72"/>
    </location>
</feature>
<dbReference type="Gene3D" id="3.40.190.10">
    <property type="entry name" value="Periplasmic binding protein-like II"/>
    <property type="match status" value="2"/>
</dbReference>
<evidence type="ECO:0000313" key="4">
    <source>
        <dbReference type="Proteomes" id="UP000186400"/>
    </source>
</evidence>
<dbReference type="Proteomes" id="UP000186400">
    <property type="component" value="Unassembled WGS sequence"/>
</dbReference>
<reference evidence="3 4" key="1">
    <citation type="submission" date="2017-01" db="EMBL/GenBank/DDBJ databases">
        <authorList>
            <person name="Mah S.A."/>
            <person name="Swanson W.J."/>
            <person name="Moy G.W."/>
            <person name="Vacquier V.D."/>
        </authorList>
    </citation>
    <scope>NUCLEOTIDE SEQUENCE [LARGE SCALE GENOMIC DNA]</scope>
    <source>
        <strain evidence="3 4">ASpG1</strain>
    </source>
</reference>
<dbReference type="RefSeq" id="WP_076489932.1">
    <property type="nucleotide sequence ID" value="NZ_FTMS01000029.1"/>
</dbReference>
<sequence length="308" mass="33950">MQSSKHLHLGGQTLVKLAEDMLGRAEGDRIESVSGYSRRLSVAVGTVQKALKELEDLRAVVLQGKGHMGSFVKNINYDRLYSICGISTIIFSLPLPYTKRLEAVATGFFKHFHTSYGSVSFELSYMRGSRQRVNSLMNNRSDGAVISRLAADILIKEGFPIEIVAGLGPGSYLSSHGLIFSGNDCASVKSLGVDPMSLDQTVMTERFLRESGLYINLVEIPYSQIIENIKTGVVDGTIWNRDYVVERIGELNFRELSSPGADEASTEAVLVINSDNLPVRHFIKRNMDIEKVTAAREGVIKGTLLPEY</sequence>
<name>A0A1N6XR98_9SPIO</name>
<dbReference type="InterPro" id="IPR041444">
    <property type="entry name" value="HTH_41"/>
</dbReference>
<dbReference type="SUPFAM" id="SSF53850">
    <property type="entry name" value="Periplasmic binding protein-like II"/>
    <property type="match status" value="1"/>
</dbReference>
<dbReference type="EMBL" id="FTMS01000029">
    <property type="protein sequence ID" value="SIR04833.1"/>
    <property type="molecule type" value="Genomic_DNA"/>
</dbReference>
<proteinExistence type="predicted"/>